<dbReference type="AlphaFoldDB" id="A0A250VJ52"/>
<evidence type="ECO:0000256" key="2">
    <source>
        <dbReference type="SAM" id="Phobius"/>
    </source>
</evidence>
<evidence type="ECO:0000313" key="3">
    <source>
        <dbReference type="EMBL" id="GAX54079.1"/>
    </source>
</evidence>
<dbReference type="RefSeq" id="WP_159064444.1">
    <property type="nucleotide sequence ID" value="NZ_BDQI01000012.1"/>
</dbReference>
<comment type="caution">
    <text evidence="3">The sequence shown here is derived from an EMBL/GenBank/DDBJ whole genome shotgun (WGS) entry which is preliminary data.</text>
</comment>
<accession>A0A250VJ52</accession>
<keyword evidence="2" id="KW-0472">Membrane</keyword>
<evidence type="ECO:0008006" key="5">
    <source>
        <dbReference type="Google" id="ProtNLM"/>
    </source>
</evidence>
<feature type="region of interest" description="Disordered" evidence="1">
    <location>
        <begin position="1"/>
        <end position="25"/>
    </location>
</feature>
<reference evidence="4" key="1">
    <citation type="submission" date="2017-05" db="EMBL/GenBank/DDBJ databases">
        <title>Streptomyces olivochromogenes NBRC 3561 whole genome shotgun sequence.</title>
        <authorList>
            <person name="Dohra H."/>
            <person name="Kodani S."/>
        </authorList>
    </citation>
    <scope>NUCLEOTIDE SEQUENCE [LARGE SCALE GENOMIC DNA]</scope>
    <source>
        <strain evidence="4">NBRC 3561</strain>
    </source>
</reference>
<evidence type="ECO:0000313" key="4">
    <source>
        <dbReference type="Proteomes" id="UP000217446"/>
    </source>
</evidence>
<keyword evidence="2" id="KW-1133">Transmembrane helix</keyword>
<name>A0A250VJ52_STROL</name>
<dbReference type="STRING" id="1963.AQJ27_32945"/>
<proteinExistence type="predicted"/>
<dbReference type="Proteomes" id="UP000217446">
    <property type="component" value="Unassembled WGS sequence"/>
</dbReference>
<feature type="transmembrane region" description="Helical" evidence="2">
    <location>
        <begin position="201"/>
        <end position="220"/>
    </location>
</feature>
<feature type="transmembrane region" description="Helical" evidence="2">
    <location>
        <begin position="48"/>
        <end position="68"/>
    </location>
</feature>
<evidence type="ECO:0000256" key="1">
    <source>
        <dbReference type="SAM" id="MobiDB-lite"/>
    </source>
</evidence>
<keyword evidence="4" id="KW-1185">Reference proteome</keyword>
<feature type="compositionally biased region" description="Basic residues" evidence="1">
    <location>
        <begin position="290"/>
        <end position="303"/>
    </location>
</feature>
<feature type="transmembrane region" description="Helical" evidence="2">
    <location>
        <begin position="177"/>
        <end position="195"/>
    </location>
</feature>
<dbReference type="EMBL" id="BDQI01000012">
    <property type="protein sequence ID" value="GAX54079.1"/>
    <property type="molecule type" value="Genomic_DNA"/>
</dbReference>
<sequence>MRMTVAGSDGGEEEPGPRAAPLFSPSAPSWDELAVASERRQKRRRASVMFLTGVAGCLAVISISLAIFDAKSNRQDSKQQVEPIDLTPIAWTITAVLIAAIIVGVFYLMTRREYMKNQNQGFDAKLQAQKEYHRQALEKLRKATELNTLMELNQGQIGAYHKIVTEQADKSFKSSRTAMGVGLLLLVCAAFGGAYVPLEQVRWFIGALAAFSTMLSGYLTKTYLAMYKESIGQLNRYFDQPVLNSYYLTAERLAEVLKDEQAVEVRRQIISHVLKTSSRMGGTPNEPRSKGGKLKPKKPRPPKQRSSSSEQV</sequence>
<gene>
    <name evidence="3" type="ORF">SO3561_05613</name>
</gene>
<keyword evidence="2" id="KW-0812">Transmembrane</keyword>
<feature type="region of interest" description="Disordered" evidence="1">
    <location>
        <begin position="276"/>
        <end position="312"/>
    </location>
</feature>
<protein>
    <recommendedName>
        <fullName evidence="5">DUF4231 domain-containing protein</fullName>
    </recommendedName>
</protein>
<organism evidence="3 4">
    <name type="scientific">Streptomyces olivochromogenes</name>
    <dbReference type="NCBI Taxonomy" id="1963"/>
    <lineage>
        <taxon>Bacteria</taxon>
        <taxon>Bacillati</taxon>
        <taxon>Actinomycetota</taxon>
        <taxon>Actinomycetes</taxon>
        <taxon>Kitasatosporales</taxon>
        <taxon>Streptomycetaceae</taxon>
        <taxon>Streptomyces</taxon>
    </lineage>
</organism>
<feature type="transmembrane region" description="Helical" evidence="2">
    <location>
        <begin position="88"/>
        <end position="109"/>
    </location>
</feature>